<proteinExistence type="predicted"/>
<protein>
    <submittedName>
        <fullName evidence="1">Uncharacterized protein</fullName>
    </submittedName>
</protein>
<accession>A0A8H7TBR7</accession>
<dbReference type="EMBL" id="JAFJYH010000202">
    <property type="protein sequence ID" value="KAG4415941.1"/>
    <property type="molecule type" value="Genomic_DNA"/>
</dbReference>
<organism evidence="1 2">
    <name type="scientific">Cadophora malorum</name>
    <dbReference type="NCBI Taxonomy" id="108018"/>
    <lineage>
        <taxon>Eukaryota</taxon>
        <taxon>Fungi</taxon>
        <taxon>Dikarya</taxon>
        <taxon>Ascomycota</taxon>
        <taxon>Pezizomycotina</taxon>
        <taxon>Leotiomycetes</taxon>
        <taxon>Helotiales</taxon>
        <taxon>Ploettnerulaceae</taxon>
        <taxon>Cadophora</taxon>
    </lineage>
</organism>
<evidence type="ECO:0000313" key="2">
    <source>
        <dbReference type="Proteomes" id="UP000664132"/>
    </source>
</evidence>
<dbReference type="Proteomes" id="UP000664132">
    <property type="component" value="Unassembled WGS sequence"/>
</dbReference>
<sequence length="261" mass="29159">MMSKTFLEEIRDLRENLRYQSDLIDSLHRFGMPSSAISNLQASLTSNIRAIENAYDRCSSNYGSAFERGDAIAASVLSDYNMQLGIIRTNSRRLRPKDPIENMQGIKTGLDMEHRHNEIEREVIAAFEGLARRLGGGGRGLLAQLQGLSNFGRLGLRDNDRGLDVDTTISRREMERMVQHLRDSWRVEISGGRTIYVNFYDPTLRRSDRPRTGFIQVETDRDRDLGMGLGGLRGRFDGNGGLGRGPLGMGLGSRNGGSSFD</sequence>
<name>A0A8H7TBR7_9HELO</name>
<evidence type="ECO:0000313" key="1">
    <source>
        <dbReference type="EMBL" id="KAG4415941.1"/>
    </source>
</evidence>
<dbReference type="AlphaFoldDB" id="A0A8H7TBR7"/>
<comment type="caution">
    <text evidence="1">The sequence shown here is derived from an EMBL/GenBank/DDBJ whole genome shotgun (WGS) entry which is preliminary data.</text>
</comment>
<gene>
    <name evidence="1" type="ORF">IFR04_010891</name>
</gene>
<keyword evidence="2" id="KW-1185">Reference proteome</keyword>
<dbReference type="OrthoDB" id="3530815at2759"/>
<reference evidence="1" key="1">
    <citation type="submission" date="2021-02" db="EMBL/GenBank/DDBJ databases">
        <title>Genome sequence Cadophora malorum strain M34.</title>
        <authorList>
            <person name="Stefanovic E."/>
            <person name="Vu D."/>
            <person name="Scully C."/>
            <person name="Dijksterhuis J."/>
            <person name="Roader J."/>
            <person name="Houbraken J."/>
        </authorList>
    </citation>
    <scope>NUCLEOTIDE SEQUENCE</scope>
    <source>
        <strain evidence="1">M34</strain>
    </source>
</reference>